<dbReference type="CDD" id="cd05242">
    <property type="entry name" value="SDR_a8"/>
    <property type="match status" value="1"/>
</dbReference>
<name>A0A177KKD1_9BACI</name>
<evidence type="ECO:0000313" key="5">
    <source>
        <dbReference type="Proteomes" id="UP000077271"/>
    </source>
</evidence>
<dbReference type="Pfam" id="PF08338">
    <property type="entry name" value="DUF1731"/>
    <property type="match status" value="1"/>
</dbReference>
<sequence>MKAAIAGGTGFIGKKLTAELIQNGYDVYILTRNTDNKKERDHIHYVRWLSDGAEPENELHGIDIFINLAGESLNSGRWTDERKKRILDSRMISTREIIRIMTSLPKKPAVLINASAIGIYPIADTETFKETSPALGQGFLAHTVNMWEEEAIQADKAGIRTVLTRFGIILGTEDGALPRMAMPYKLFVGGKIGTGHQWMSWIHVNDVVRAIRFAGENESLQGPLNVTAPNPVHMNDLGKTLAKVLSRPHWLFIPALALKAGLGEMSTLILDGQKVLPEKLLQSGFQFKFPLVRGALDDLYKGSVHK</sequence>
<feature type="domain" description="NAD-dependent epimerase/dehydratase" evidence="2">
    <location>
        <begin position="4"/>
        <end position="217"/>
    </location>
</feature>
<dbReference type="SUPFAM" id="SSF51735">
    <property type="entry name" value="NAD(P)-binding Rossmann-fold domains"/>
    <property type="match status" value="1"/>
</dbReference>
<comment type="caution">
    <text evidence="4">The sequence shown here is derived from an EMBL/GenBank/DDBJ whole genome shotgun (WGS) entry which is preliminary data.</text>
</comment>
<dbReference type="EMBL" id="LQWZ01000036">
    <property type="protein sequence ID" value="OAH53041.1"/>
    <property type="molecule type" value="Genomic_DNA"/>
</dbReference>
<dbReference type="InterPro" id="IPR001509">
    <property type="entry name" value="Epimerase_deHydtase"/>
</dbReference>
<dbReference type="AlphaFoldDB" id="A0A177KKD1"/>
<evidence type="ECO:0000259" key="3">
    <source>
        <dbReference type="Pfam" id="PF08338"/>
    </source>
</evidence>
<dbReference type="Gene3D" id="3.40.50.720">
    <property type="entry name" value="NAD(P)-binding Rossmann-like Domain"/>
    <property type="match status" value="1"/>
</dbReference>
<evidence type="ECO:0000259" key="2">
    <source>
        <dbReference type="Pfam" id="PF01370"/>
    </source>
</evidence>
<evidence type="ECO:0000256" key="1">
    <source>
        <dbReference type="ARBA" id="ARBA00009353"/>
    </source>
</evidence>
<dbReference type="PANTHER" id="PTHR11092">
    <property type="entry name" value="SUGAR NUCLEOTIDE EPIMERASE RELATED"/>
    <property type="match status" value="1"/>
</dbReference>
<dbReference type="PANTHER" id="PTHR11092:SF0">
    <property type="entry name" value="EPIMERASE FAMILY PROTEIN SDR39U1"/>
    <property type="match status" value="1"/>
</dbReference>
<dbReference type="InterPro" id="IPR036291">
    <property type="entry name" value="NAD(P)-bd_dom_sf"/>
</dbReference>
<protein>
    <submittedName>
        <fullName evidence="4">Epimerase</fullName>
    </submittedName>
</protein>
<comment type="similarity">
    <text evidence="1">Belongs to the NAD(P)-dependent epimerase/dehydratase family. SDR39U1 subfamily.</text>
</comment>
<dbReference type="Pfam" id="PF01370">
    <property type="entry name" value="Epimerase"/>
    <property type="match status" value="1"/>
</dbReference>
<accession>A0A177KKD1</accession>
<dbReference type="RefSeq" id="WP_018395674.1">
    <property type="nucleotide sequence ID" value="NZ_LQWZ01000036.1"/>
</dbReference>
<dbReference type="InterPro" id="IPR013549">
    <property type="entry name" value="DUF1731"/>
</dbReference>
<dbReference type="NCBIfam" id="TIGR01777">
    <property type="entry name" value="yfcH"/>
    <property type="match status" value="1"/>
</dbReference>
<organism evidence="4 5">
    <name type="scientific">Domibacillus aminovorans</name>
    <dbReference type="NCBI Taxonomy" id="29332"/>
    <lineage>
        <taxon>Bacteria</taxon>
        <taxon>Bacillati</taxon>
        <taxon>Bacillota</taxon>
        <taxon>Bacilli</taxon>
        <taxon>Bacillales</taxon>
        <taxon>Bacillaceae</taxon>
        <taxon>Domibacillus</taxon>
    </lineage>
</organism>
<feature type="domain" description="DUF1731" evidence="3">
    <location>
        <begin position="253"/>
        <end position="299"/>
    </location>
</feature>
<reference evidence="4 5" key="1">
    <citation type="submission" date="2016-01" db="EMBL/GenBank/DDBJ databases">
        <title>Investigation of taxonomic status of Bacillus aminovorans.</title>
        <authorList>
            <person name="Verma A."/>
            <person name="Pal Y."/>
            <person name="Krishnamurthi S."/>
        </authorList>
    </citation>
    <scope>NUCLEOTIDE SEQUENCE [LARGE SCALE GENOMIC DNA]</scope>
    <source>
        <strain evidence="4 5">DSM 4337</strain>
    </source>
</reference>
<dbReference type="InterPro" id="IPR010099">
    <property type="entry name" value="SDR39U1"/>
</dbReference>
<gene>
    <name evidence="4" type="ORF">AWH48_11825</name>
</gene>
<dbReference type="OrthoDB" id="9801773at2"/>
<evidence type="ECO:0000313" key="4">
    <source>
        <dbReference type="EMBL" id="OAH53041.1"/>
    </source>
</evidence>
<proteinExistence type="inferred from homology"/>
<dbReference type="Proteomes" id="UP000077271">
    <property type="component" value="Unassembled WGS sequence"/>
</dbReference>